<dbReference type="EMBL" id="CP040396">
    <property type="protein sequence ID" value="QCT03039.1"/>
    <property type="molecule type" value="Genomic_DNA"/>
</dbReference>
<feature type="region of interest" description="Disordered" evidence="1">
    <location>
        <begin position="42"/>
        <end position="72"/>
    </location>
</feature>
<feature type="compositionally biased region" description="Low complexity" evidence="1">
    <location>
        <begin position="42"/>
        <end position="60"/>
    </location>
</feature>
<dbReference type="KEGG" id="palo:E6C60_2327"/>
<dbReference type="Proteomes" id="UP000300879">
    <property type="component" value="Chromosome"/>
</dbReference>
<feature type="compositionally biased region" description="Polar residues" evidence="1">
    <location>
        <begin position="61"/>
        <end position="72"/>
    </location>
</feature>
<dbReference type="OrthoDB" id="2454518at2"/>
<evidence type="ECO:0000313" key="2">
    <source>
        <dbReference type="EMBL" id="QCT03039.1"/>
    </source>
</evidence>
<protein>
    <submittedName>
        <fullName evidence="2">Uncharacterized protein</fullName>
    </submittedName>
</protein>
<proteinExistence type="predicted"/>
<name>A0A4P8XRD7_9BACL</name>
<organism evidence="2 3">
    <name type="scientific">Paenibacillus algicola</name>
    <dbReference type="NCBI Taxonomy" id="2565926"/>
    <lineage>
        <taxon>Bacteria</taxon>
        <taxon>Bacillati</taxon>
        <taxon>Bacillota</taxon>
        <taxon>Bacilli</taxon>
        <taxon>Bacillales</taxon>
        <taxon>Paenibacillaceae</taxon>
        <taxon>Paenibacillus</taxon>
    </lineage>
</organism>
<dbReference type="RefSeq" id="WP_138225974.1">
    <property type="nucleotide sequence ID" value="NZ_CP040396.1"/>
</dbReference>
<dbReference type="AlphaFoldDB" id="A0A4P8XRD7"/>
<keyword evidence="3" id="KW-1185">Reference proteome</keyword>
<evidence type="ECO:0000256" key="1">
    <source>
        <dbReference type="SAM" id="MobiDB-lite"/>
    </source>
</evidence>
<accession>A0A4P8XRD7</accession>
<gene>
    <name evidence="2" type="ORF">E6C60_2327</name>
</gene>
<sequence>MRKTALWTAVGAGAAYLLRNKDSRQKLMNQFQDLKGKYFSNAESSQSSVSQGSSVMNTSSASGNSLQRSTTS</sequence>
<evidence type="ECO:0000313" key="3">
    <source>
        <dbReference type="Proteomes" id="UP000300879"/>
    </source>
</evidence>
<reference evidence="2 3" key="1">
    <citation type="submission" date="2019-05" db="EMBL/GenBank/DDBJ databases">
        <authorList>
            <person name="Chen C."/>
        </authorList>
    </citation>
    <scope>NUCLEOTIDE SEQUENCE [LARGE SCALE GENOMIC DNA]</scope>
    <source>
        <strain evidence="2 3">HB172198</strain>
    </source>
</reference>